<dbReference type="GO" id="GO:0032259">
    <property type="term" value="P:methylation"/>
    <property type="evidence" value="ECO:0007669"/>
    <property type="project" value="UniProtKB-KW"/>
</dbReference>
<dbReference type="AlphaFoldDB" id="A0A9D5M3K6"/>
<dbReference type="InterPro" id="IPR006901">
    <property type="entry name" value="TrmK"/>
</dbReference>
<dbReference type="Gene3D" id="1.10.287.1890">
    <property type="match status" value="1"/>
</dbReference>
<dbReference type="Gene3D" id="3.40.50.150">
    <property type="entry name" value="Vaccinia Virus protein VP39"/>
    <property type="match status" value="1"/>
</dbReference>
<comment type="caution">
    <text evidence="1">The sequence shown here is derived from an EMBL/GenBank/DDBJ whole genome shotgun (WGS) entry which is preliminary data.</text>
</comment>
<name>A0A9D5M3K6_9FIRM</name>
<protein>
    <submittedName>
        <fullName evidence="1">SAM-dependent methyltransferase</fullName>
    </submittedName>
</protein>
<proteinExistence type="predicted"/>
<dbReference type="GO" id="GO:0160105">
    <property type="term" value="F:tRNA (adenine(22)-N1)-methyltransferase activity"/>
    <property type="evidence" value="ECO:0007669"/>
    <property type="project" value="InterPro"/>
</dbReference>
<dbReference type="PANTHER" id="PTHR38451:SF1">
    <property type="entry name" value="TRNA (ADENINE(22)-N(1))-METHYLTRANSFERASE"/>
    <property type="match status" value="1"/>
</dbReference>
<keyword evidence="2" id="KW-1185">Reference proteome</keyword>
<reference evidence="1" key="1">
    <citation type="submission" date="2020-10" db="EMBL/GenBank/DDBJ databases">
        <title>ChiBAC.</title>
        <authorList>
            <person name="Zenner C."/>
            <person name="Hitch T.C.A."/>
            <person name="Clavel T."/>
        </authorList>
    </citation>
    <scope>NUCLEOTIDE SEQUENCE</scope>
    <source>
        <strain evidence="1">DSM 107454</strain>
    </source>
</reference>
<dbReference type="EMBL" id="JADCKB010000009">
    <property type="protein sequence ID" value="MBE5039980.1"/>
    <property type="molecule type" value="Genomic_DNA"/>
</dbReference>
<dbReference type="Pfam" id="PF12847">
    <property type="entry name" value="Methyltransf_18"/>
    <property type="match status" value="1"/>
</dbReference>
<evidence type="ECO:0000313" key="1">
    <source>
        <dbReference type="EMBL" id="MBE5039980.1"/>
    </source>
</evidence>
<dbReference type="PIRSF" id="PIRSF018637">
    <property type="entry name" value="TrmK"/>
    <property type="match status" value="1"/>
</dbReference>
<dbReference type="Proteomes" id="UP000806542">
    <property type="component" value="Unassembled WGS sequence"/>
</dbReference>
<dbReference type="PANTHER" id="PTHR38451">
    <property type="entry name" value="TRNA (ADENINE(22)-N(1))-METHYLTRANSFERASE"/>
    <property type="match status" value="1"/>
</dbReference>
<keyword evidence="1" id="KW-0489">Methyltransferase</keyword>
<evidence type="ECO:0000313" key="2">
    <source>
        <dbReference type="Proteomes" id="UP000806542"/>
    </source>
</evidence>
<dbReference type="InterPro" id="IPR029063">
    <property type="entry name" value="SAM-dependent_MTases_sf"/>
</dbReference>
<keyword evidence="1" id="KW-0808">Transferase</keyword>
<accession>A0A9D5M3K6</accession>
<gene>
    <name evidence="1" type="ORF">INF28_05820</name>
</gene>
<organism evidence="1 2">
    <name type="scientific">Ructibacterium gallinarum</name>
    <dbReference type="NCBI Taxonomy" id="2779355"/>
    <lineage>
        <taxon>Bacteria</taxon>
        <taxon>Bacillati</taxon>
        <taxon>Bacillota</taxon>
        <taxon>Clostridia</taxon>
        <taxon>Eubacteriales</taxon>
        <taxon>Oscillospiraceae</taxon>
        <taxon>Ructibacterium</taxon>
    </lineage>
</organism>
<sequence>MSVLTLSPRLTQIAACISPCRCVADIGTDHAYLPAALCLDDICQTAIAADVRPGPLRRAAATVKRYELESRISLRLGNGTAPLSPGEADTIVIAGMGGLMIAQIIRQGLPVIRSASKLILQPMTAVTELREFLSVSGFTITGEYLAKEDTKIYNILTADNTPASRPLTPAECYLGRELIKTRPPLFDTYFQLRRRKLLKMLAGLKKASDAASVEKYKECEKLLKSIDEICPPAAE</sequence>
<dbReference type="RefSeq" id="WP_226392529.1">
    <property type="nucleotide sequence ID" value="NZ_JADCKB010000009.1"/>
</dbReference>
<dbReference type="SUPFAM" id="SSF53335">
    <property type="entry name" value="S-adenosyl-L-methionine-dependent methyltransferases"/>
    <property type="match status" value="1"/>
</dbReference>